<evidence type="ECO:0000259" key="1">
    <source>
        <dbReference type="Pfam" id="PF12682"/>
    </source>
</evidence>
<accession>A0A0R1GV65</accession>
<reference evidence="2 3" key="1">
    <citation type="journal article" date="2015" name="Genome Announc.">
        <title>Expanding the biotechnology potential of lactobacilli through comparative genomics of 213 strains and associated genera.</title>
        <authorList>
            <person name="Sun Z."/>
            <person name="Harris H.M."/>
            <person name="McCann A."/>
            <person name="Guo C."/>
            <person name="Argimon S."/>
            <person name="Zhang W."/>
            <person name="Yang X."/>
            <person name="Jeffery I.B."/>
            <person name="Cooney J.C."/>
            <person name="Kagawa T.F."/>
            <person name="Liu W."/>
            <person name="Song Y."/>
            <person name="Salvetti E."/>
            <person name="Wrobel A."/>
            <person name="Rasinkangas P."/>
            <person name="Parkhill J."/>
            <person name="Rea M.C."/>
            <person name="O'Sullivan O."/>
            <person name="Ritari J."/>
            <person name="Douillard F.P."/>
            <person name="Paul Ross R."/>
            <person name="Yang R."/>
            <person name="Briner A.E."/>
            <person name="Felis G.E."/>
            <person name="de Vos W.M."/>
            <person name="Barrangou R."/>
            <person name="Klaenhammer T.R."/>
            <person name="Caufield P.W."/>
            <person name="Cui Y."/>
            <person name="Zhang H."/>
            <person name="O'Toole P.W."/>
        </authorList>
    </citation>
    <scope>NUCLEOTIDE SEQUENCE [LARGE SCALE GENOMIC DNA]</scope>
    <source>
        <strain evidence="2 3">ATCC 53295</strain>
    </source>
</reference>
<dbReference type="AlphaFoldDB" id="A0A0R1GV65"/>
<gene>
    <name evidence="2" type="ORF">FD07_GL000167</name>
</gene>
<dbReference type="Proteomes" id="UP000051176">
    <property type="component" value="Unassembled WGS sequence"/>
</dbReference>
<dbReference type="Pfam" id="PF12682">
    <property type="entry name" value="Flavodoxin_4"/>
    <property type="match status" value="1"/>
</dbReference>
<evidence type="ECO:0000313" key="3">
    <source>
        <dbReference type="Proteomes" id="UP000051176"/>
    </source>
</evidence>
<dbReference type="EMBL" id="AZCZ01000010">
    <property type="protein sequence ID" value="KRK37529.1"/>
    <property type="molecule type" value="Genomic_DNA"/>
</dbReference>
<dbReference type="InterPro" id="IPR008254">
    <property type="entry name" value="Flavodoxin/NO_synth"/>
</dbReference>
<dbReference type="PATRIC" id="fig|1267003.4.peg.167"/>
<sequence length="161" mass="17680">MESMMGQSVVLFLSNTGHTKAVAQKIATATGAQLVAITPQQAYTAADLDWNDHTSRSYREMHAGRVRPAIQPVDAAVVAQATTIYLGFPLWWATAPRPVDTLLDSLNFTGKAIWPFCTSGSSPIDEATAQLRRDYPAVAWHAGRRFTTQMTGDDVRAWSQR</sequence>
<dbReference type="GO" id="GO:0009055">
    <property type="term" value="F:electron transfer activity"/>
    <property type="evidence" value="ECO:0007669"/>
    <property type="project" value="InterPro"/>
</dbReference>
<dbReference type="Gene3D" id="3.40.50.360">
    <property type="match status" value="1"/>
</dbReference>
<name>A0A0R1GV65_9LACO</name>
<organism evidence="2 3">
    <name type="scientific">Levilactobacillus parabrevis ATCC 53295</name>
    <dbReference type="NCBI Taxonomy" id="1267003"/>
    <lineage>
        <taxon>Bacteria</taxon>
        <taxon>Bacillati</taxon>
        <taxon>Bacillota</taxon>
        <taxon>Bacilli</taxon>
        <taxon>Lactobacillales</taxon>
        <taxon>Lactobacillaceae</taxon>
        <taxon>Levilactobacillus</taxon>
    </lineage>
</organism>
<comment type="caution">
    <text evidence="2">The sequence shown here is derived from an EMBL/GenBank/DDBJ whole genome shotgun (WGS) entry which is preliminary data.</text>
</comment>
<proteinExistence type="predicted"/>
<dbReference type="GO" id="GO:0016651">
    <property type="term" value="F:oxidoreductase activity, acting on NAD(P)H"/>
    <property type="evidence" value="ECO:0007669"/>
    <property type="project" value="UniProtKB-ARBA"/>
</dbReference>
<dbReference type="PANTHER" id="PTHR39201">
    <property type="entry name" value="EXPORTED PROTEIN-RELATED"/>
    <property type="match status" value="1"/>
</dbReference>
<dbReference type="STRING" id="357278.IV61_GL001438"/>
<dbReference type="InterPro" id="IPR001226">
    <property type="entry name" value="Flavodoxin_CS"/>
</dbReference>
<keyword evidence="3" id="KW-1185">Reference proteome</keyword>
<protein>
    <recommendedName>
        <fullName evidence="1">Flavodoxin-like domain-containing protein</fullName>
    </recommendedName>
</protein>
<feature type="domain" description="Flavodoxin-like" evidence="1">
    <location>
        <begin position="9"/>
        <end position="159"/>
    </location>
</feature>
<dbReference type="SUPFAM" id="SSF52218">
    <property type="entry name" value="Flavoproteins"/>
    <property type="match status" value="1"/>
</dbReference>
<dbReference type="PROSITE" id="PS00201">
    <property type="entry name" value="FLAVODOXIN"/>
    <property type="match status" value="1"/>
</dbReference>
<dbReference type="GO" id="GO:0010181">
    <property type="term" value="F:FMN binding"/>
    <property type="evidence" value="ECO:0007669"/>
    <property type="project" value="InterPro"/>
</dbReference>
<dbReference type="PANTHER" id="PTHR39201:SF1">
    <property type="entry name" value="FLAVODOXIN-LIKE DOMAIN-CONTAINING PROTEIN"/>
    <property type="match status" value="1"/>
</dbReference>
<evidence type="ECO:0000313" key="2">
    <source>
        <dbReference type="EMBL" id="KRK37529.1"/>
    </source>
</evidence>
<dbReference type="InterPro" id="IPR029039">
    <property type="entry name" value="Flavoprotein-like_sf"/>
</dbReference>
<dbReference type="eggNOG" id="COG0716">
    <property type="taxonomic scope" value="Bacteria"/>
</dbReference>